<evidence type="ECO:0000313" key="1">
    <source>
        <dbReference type="EMBL" id="MDO1450251.1"/>
    </source>
</evidence>
<name>A0ABT8REY7_9BACT</name>
<evidence type="ECO:0000313" key="2">
    <source>
        <dbReference type="Proteomes" id="UP001168528"/>
    </source>
</evidence>
<keyword evidence="2" id="KW-1185">Reference proteome</keyword>
<dbReference type="Proteomes" id="UP001168528">
    <property type="component" value="Unassembled WGS sequence"/>
</dbReference>
<organism evidence="1 2">
    <name type="scientific">Rhodocytophaga aerolata</name>
    <dbReference type="NCBI Taxonomy" id="455078"/>
    <lineage>
        <taxon>Bacteria</taxon>
        <taxon>Pseudomonadati</taxon>
        <taxon>Bacteroidota</taxon>
        <taxon>Cytophagia</taxon>
        <taxon>Cytophagales</taxon>
        <taxon>Rhodocytophagaceae</taxon>
        <taxon>Rhodocytophaga</taxon>
    </lineage>
</organism>
<protein>
    <recommendedName>
        <fullName evidence="3">IS110 family transposase</fullName>
    </recommendedName>
</protein>
<dbReference type="EMBL" id="JAUKPO010000027">
    <property type="protein sequence ID" value="MDO1450251.1"/>
    <property type="molecule type" value="Genomic_DNA"/>
</dbReference>
<accession>A0ABT8REY7</accession>
<reference evidence="1" key="1">
    <citation type="submission" date="2023-07" db="EMBL/GenBank/DDBJ databases">
        <title>The genome sequence of Rhodocytophaga aerolata KACC 12507.</title>
        <authorList>
            <person name="Zhang X."/>
        </authorList>
    </citation>
    <scope>NUCLEOTIDE SEQUENCE</scope>
    <source>
        <strain evidence="1">KACC 12507</strain>
    </source>
</reference>
<sequence length="58" mass="6696">MAAIKTKGELQDYFLRKVAEGKNKMAVINAVRNKLISRIFAVVKQNRKYEKNYTYSVG</sequence>
<dbReference type="RefSeq" id="WP_302041053.1">
    <property type="nucleotide sequence ID" value="NZ_JAUKPO010000027.1"/>
</dbReference>
<proteinExistence type="predicted"/>
<evidence type="ECO:0008006" key="3">
    <source>
        <dbReference type="Google" id="ProtNLM"/>
    </source>
</evidence>
<gene>
    <name evidence="1" type="ORF">Q0590_28480</name>
</gene>
<comment type="caution">
    <text evidence="1">The sequence shown here is derived from an EMBL/GenBank/DDBJ whole genome shotgun (WGS) entry which is preliminary data.</text>
</comment>